<dbReference type="RefSeq" id="WP_250580029.1">
    <property type="nucleotide sequence ID" value="NZ_JAMLJN010000002.1"/>
</dbReference>
<reference evidence="3 4" key="1">
    <citation type="submission" date="2022-05" db="EMBL/GenBank/DDBJ databases">
        <title>Flavobacterium sp., isolated from activated sludge.</title>
        <authorList>
            <person name="Ran Q."/>
        </authorList>
    </citation>
    <scope>NUCLEOTIDE SEQUENCE [LARGE SCALE GENOMIC DNA]</scope>
    <source>
        <strain evidence="3 4">HXWNR69</strain>
    </source>
</reference>
<dbReference type="Gene3D" id="3.40.50.2020">
    <property type="match status" value="1"/>
</dbReference>
<dbReference type="InterPro" id="IPR029057">
    <property type="entry name" value="PRTase-like"/>
</dbReference>
<dbReference type="PANTHER" id="PTHR47505:SF1">
    <property type="entry name" value="DNA UTILIZATION PROTEIN YHGH"/>
    <property type="match status" value="1"/>
</dbReference>
<comment type="similarity">
    <text evidence="1">Belongs to the ComF/GntX family.</text>
</comment>
<gene>
    <name evidence="3" type="ORF">NAT47_02735</name>
</gene>
<dbReference type="EMBL" id="JAMLJN010000002">
    <property type="protein sequence ID" value="MCL9769321.1"/>
    <property type="molecule type" value="Genomic_DNA"/>
</dbReference>
<dbReference type="InterPro" id="IPR051910">
    <property type="entry name" value="ComF/GntX_DNA_util-trans"/>
</dbReference>
<comment type="caution">
    <text evidence="3">The sequence shown here is derived from an EMBL/GenBank/DDBJ whole genome shotgun (WGS) entry which is preliminary data.</text>
</comment>
<dbReference type="PANTHER" id="PTHR47505">
    <property type="entry name" value="DNA UTILIZATION PROTEIN YHGH"/>
    <property type="match status" value="1"/>
</dbReference>
<dbReference type="SUPFAM" id="SSF53271">
    <property type="entry name" value="PRTase-like"/>
    <property type="match status" value="1"/>
</dbReference>
<dbReference type="InterPro" id="IPR000836">
    <property type="entry name" value="PRTase_dom"/>
</dbReference>
<name>A0ABT0TFH5_9FLAO</name>
<sequence length="227" mass="26128">MLKNLINLIFPKLCSGCKNLLLKNEIILCSQCIHDLPFTLHHNLYPNEASKKFDGIIPIEFCSSMLYFHHDGIVQNLIHDLKYRNQQKIGTLLGNWYANDLKTIHEKFNFTEIIPVPLHSKRLEERGYNQVTTFCEAIAKGIEIPLNSNLLFRNRYSKTQTQKDKEHRKEVSNALFDVKFTNLDHNKHFLLVDDVITSGATLEACTRALLKIPDAKVSIITMAYTLS</sequence>
<keyword evidence="4" id="KW-1185">Reference proteome</keyword>
<organism evidence="3 4">
    <name type="scientific">Flavobacterium fragile</name>
    <dbReference type="NCBI Taxonomy" id="2949085"/>
    <lineage>
        <taxon>Bacteria</taxon>
        <taxon>Pseudomonadati</taxon>
        <taxon>Bacteroidota</taxon>
        <taxon>Flavobacteriia</taxon>
        <taxon>Flavobacteriales</taxon>
        <taxon>Flavobacteriaceae</taxon>
        <taxon>Flavobacterium</taxon>
    </lineage>
</organism>
<evidence type="ECO:0000256" key="1">
    <source>
        <dbReference type="ARBA" id="ARBA00008007"/>
    </source>
</evidence>
<protein>
    <submittedName>
        <fullName evidence="3">ComF family protein</fullName>
    </submittedName>
</protein>
<evidence type="ECO:0000259" key="2">
    <source>
        <dbReference type="Pfam" id="PF00156"/>
    </source>
</evidence>
<evidence type="ECO:0000313" key="3">
    <source>
        <dbReference type="EMBL" id="MCL9769321.1"/>
    </source>
</evidence>
<dbReference type="Proteomes" id="UP001203342">
    <property type="component" value="Unassembled WGS sequence"/>
</dbReference>
<evidence type="ECO:0000313" key="4">
    <source>
        <dbReference type="Proteomes" id="UP001203342"/>
    </source>
</evidence>
<proteinExistence type="inferred from homology"/>
<dbReference type="CDD" id="cd06223">
    <property type="entry name" value="PRTases_typeI"/>
    <property type="match status" value="1"/>
</dbReference>
<dbReference type="Pfam" id="PF00156">
    <property type="entry name" value="Pribosyltran"/>
    <property type="match status" value="1"/>
</dbReference>
<accession>A0ABT0TFH5</accession>
<feature type="domain" description="Phosphoribosyltransferase" evidence="2">
    <location>
        <begin position="137"/>
        <end position="221"/>
    </location>
</feature>